<dbReference type="AlphaFoldDB" id="A0A254NCP2"/>
<evidence type="ECO:0000313" key="4">
    <source>
        <dbReference type="EMBL" id="OWR04147.1"/>
    </source>
</evidence>
<protein>
    <recommendedName>
        <fullName evidence="1">2-hydroxychromene-2-carboxylate isomerase</fullName>
        <ecNumber evidence="1">5.99.1.4</ecNumber>
    </recommendedName>
</protein>
<dbReference type="SUPFAM" id="SSF52833">
    <property type="entry name" value="Thioredoxin-like"/>
    <property type="match status" value="1"/>
</dbReference>
<evidence type="ECO:0000313" key="5">
    <source>
        <dbReference type="Proteomes" id="UP000197446"/>
    </source>
</evidence>
<dbReference type="PIRSF" id="PIRSF006386">
    <property type="entry name" value="HCCAis_GSTk"/>
    <property type="match status" value="1"/>
</dbReference>
<comment type="similarity">
    <text evidence="1">Belongs to the GST superfamily. NadH family.</text>
</comment>
<dbReference type="InterPro" id="IPR036249">
    <property type="entry name" value="Thioredoxin-like_sf"/>
</dbReference>
<dbReference type="Pfam" id="PF01323">
    <property type="entry name" value="DSBA"/>
    <property type="match status" value="1"/>
</dbReference>
<dbReference type="EC" id="5.99.1.4" evidence="1"/>
<comment type="catalytic activity">
    <reaction evidence="1">
        <text>2-hydroxychromene-2-carboxylate = (3E)-4-(2-hydroxyphenyl)-2-oxobut-3-enoate</text>
        <dbReference type="Rhea" id="RHEA:27401"/>
        <dbReference type="ChEBI" id="CHEBI:59350"/>
        <dbReference type="ChEBI" id="CHEBI:59353"/>
        <dbReference type="EC" id="5.99.1.4"/>
    </reaction>
</comment>
<dbReference type="PANTHER" id="PTHR42943:SF2">
    <property type="entry name" value="GLUTATHIONE S-TRANSFERASE KAPPA 1"/>
    <property type="match status" value="1"/>
</dbReference>
<dbReference type="Gene3D" id="3.40.30.10">
    <property type="entry name" value="Glutaredoxin"/>
    <property type="match status" value="1"/>
</dbReference>
<dbReference type="InterPro" id="IPR001853">
    <property type="entry name" value="DSBA-like_thioredoxin_dom"/>
</dbReference>
<keyword evidence="1" id="KW-0413">Isomerase</keyword>
<dbReference type="GO" id="GO:0018845">
    <property type="term" value="F:2-hydroxychromene-2-carboxylate isomerase activity"/>
    <property type="evidence" value="ECO:0007669"/>
    <property type="project" value="UniProtKB-UniRule"/>
</dbReference>
<dbReference type="Proteomes" id="UP000197446">
    <property type="component" value="Unassembled WGS sequence"/>
</dbReference>
<dbReference type="GO" id="GO:0004602">
    <property type="term" value="F:glutathione peroxidase activity"/>
    <property type="evidence" value="ECO:0007669"/>
    <property type="project" value="TreeGrafter"/>
</dbReference>
<organism evidence="4 5">
    <name type="scientific">Roseateles puraquae</name>
    <dbReference type="NCBI Taxonomy" id="431059"/>
    <lineage>
        <taxon>Bacteria</taxon>
        <taxon>Pseudomonadati</taxon>
        <taxon>Pseudomonadota</taxon>
        <taxon>Betaproteobacteria</taxon>
        <taxon>Burkholderiales</taxon>
        <taxon>Sphaerotilaceae</taxon>
        <taxon>Roseateles</taxon>
    </lineage>
</organism>
<evidence type="ECO:0000256" key="1">
    <source>
        <dbReference type="PIRNR" id="PIRNR006386"/>
    </source>
</evidence>
<dbReference type="InterPro" id="IPR051924">
    <property type="entry name" value="GST_Kappa/NadH"/>
</dbReference>
<dbReference type="EMBL" id="NISI01000003">
    <property type="protein sequence ID" value="OWR04147.1"/>
    <property type="molecule type" value="Genomic_DNA"/>
</dbReference>
<dbReference type="OrthoDB" id="8560325at2"/>
<dbReference type="PANTHER" id="PTHR42943">
    <property type="entry name" value="GLUTATHIONE S-TRANSFERASE KAPPA"/>
    <property type="match status" value="1"/>
</dbReference>
<sequence length="219" mass="24094">MKQLTFYFDPISPYAALGFEALPEALAGHSVEVTYRPILFAALLQALGQKGPAEIEAKRRWTFRQVAWLAHTQGVVLDPPAEHPFNPLPLLRLAWACAAPEGQPGDTPGRWVVEQLFHHVWRGAGADANDAARLAALRERLAPQQDPSSDAVKQRLRRETEAALALGVFGVPTVVFEGRLFWGQDALPMLRAALAGDPWFRSGAWEAASQPRPGVVRKH</sequence>
<feature type="active site" description="Nucleophile" evidence="2">
    <location>
        <position position="12"/>
    </location>
</feature>
<evidence type="ECO:0000259" key="3">
    <source>
        <dbReference type="Pfam" id="PF01323"/>
    </source>
</evidence>
<gene>
    <name evidence="4" type="ORF">CDO81_10530</name>
</gene>
<reference evidence="4 5" key="1">
    <citation type="journal article" date="2007" name="Int. J. Syst. Evol. Microbiol.">
        <title>Description of Pelomonas aquatica sp. nov. and Pelomonas puraquae sp. nov., isolated from industrial and haemodialysis water.</title>
        <authorList>
            <person name="Gomila M."/>
            <person name="Bowien B."/>
            <person name="Falsen E."/>
            <person name="Moore E.R."/>
            <person name="Lalucat J."/>
        </authorList>
    </citation>
    <scope>NUCLEOTIDE SEQUENCE [LARGE SCALE GENOMIC DNA]</scope>
    <source>
        <strain evidence="4 5">CCUG 52769</strain>
    </source>
</reference>
<dbReference type="RefSeq" id="WP_088483167.1">
    <property type="nucleotide sequence ID" value="NZ_NISI01000003.1"/>
</dbReference>
<name>A0A254NCP2_9BURK</name>
<accession>A0A254NCP2</accession>
<dbReference type="GO" id="GO:0004364">
    <property type="term" value="F:glutathione transferase activity"/>
    <property type="evidence" value="ECO:0007669"/>
    <property type="project" value="TreeGrafter"/>
</dbReference>
<evidence type="ECO:0000256" key="2">
    <source>
        <dbReference type="PIRSR" id="PIRSR006386-1"/>
    </source>
</evidence>
<feature type="domain" description="DSBA-like thioredoxin" evidence="3">
    <location>
        <begin position="4"/>
        <end position="195"/>
    </location>
</feature>
<dbReference type="InterPro" id="IPR014440">
    <property type="entry name" value="HCCAis_GSTk"/>
</dbReference>
<keyword evidence="5" id="KW-1185">Reference proteome</keyword>
<proteinExistence type="inferred from homology"/>
<comment type="caution">
    <text evidence="4">The sequence shown here is derived from an EMBL/GenBank/DDBJ whole genome shotgun (WGS) entry which is preliminary data.</text>
</comment>
<dbReference type="GO" id="GO:0006749">
    <property type="term" value="P:glutathione metabolic process"/>
    <property type="evidence" value="ECO:0007669"/>
    <property type="project" value="TreeGrafter"/>
</dbReference>